<proteinExistence type="predicted"/>
<feature type="domain" description="N-acetyltransferase" evidence="1">
    <location>
        <begin position="25"/>
        <end position="166"/>
    </location>
</feature>
<dbReference type="GO" id="GO:0016746">
    <property type="term" value="F:acyltransferase activity"/>
    <property type="evidence" value="ECO:0007669"/>
    <property type="project" value="UniProtKB-KW"/>
</dbReference>
<organism evidence="2 3">
    <name type="scientific">Streptomyces monticola</name>
    <dbReference type="NCBI Taxonomy" id="2666263"/>
    <lineage>
        <taxon>Bacteria</taxon>
        <taxon>Bacillati</taxon>
        <taxon>Actinomycetota</taxon>
        <taxon>Actinomycetes</taxon>
        <taxon>Kitasatosporales</taxon>
        <taxon>Streptomycetaceae</taxon>
        <taxon>Streptomyces</taxon>
    </lineage>
</organism>
<dbReference type="Pfam" id="PF00583">
    <property type="entry name" value="Acetyltransf_1"/>
    <property type="match status" value="1"/>
</dbReference>
<dbReference type="EMBL" id="JBHTCF010000002">
    <property type="protein sequence ID" value="MFC7304061.1"/>
    <property type="molecule type" value="Genomic_DNA"/>
</dbReference>
<keyword evidence="2" id="KW-0808">Transferase</keyword>
<reference evidence="3" key="1">
    <citation type="journal article" date="2019" name="Int. J. Syst. Evol. Microbiol.">
        <title>The Global Catalogue of Microorganisms (GCM) 10K type strain sequencing project: providing services to taxonomists for standard genome sequencing and annotation.</title>
        <authorList>
            <consortium name="The Broad Institute Genomics Platform"/>
            <consortium name="The Broad Institute Genome Sequencing Center for Infectious Disease"/>
            <person name="Wu L."/>
            <person name="Ma J."/>
        </authorList>
    </citation>
    <scope>NUCLEOTIDE SEQUENCE [LARGE SCALE GENOMIC DNA]</scope>
    <source>
        <strain evidence="3">SYNS20</strain>
    </source>
</reference>
<protein>
    <submittedName>
        <fullName evidence="2">GNAT family N-acetyltransferase</fullName>
        <ecNumber evidence="2">2.3.1.-</ecNumber>
    </submittedName>
</protein>
<accession>A0ABW2JDI3</accession>
<gene>
    <name evidence="2" type="ORF">ACFQVC_07515</name>
</gene>
<evidence type="ECO:0000313" key="3">
    <source>
        <dbReference type="Proteomes" id="UP001596523"/>
    </source>
</evidence>
<dbReference type="InterPro" id="IPR016181">
    <property type="entry name" value="Acyl_CoA_acyltransferase"/>
</dbReference>
<evidence type="ECO:0000259" key="1">
    <source>
        <dbReference type="PROSITE" id="PS51186"/>
    </source>
</evidence>
<keyword evidence="2" id="KW-0012">Acyltransferase</keyword>
<dbReference type="RefSeq" id="WP_381827874.1">
    <property type="nucleotide sequence ID" value="NZ_JBHTCF010000002.1"/>
</dbReference>
<dbReference type="Gene3D" id="3.40.630.30">
    <property type="match status" value="1"/>
</dbReference>
<dbReference type="EC" id="2.3.1.-" evidence="2"/>
<dbReference type="SUPFAM" id="SSF55729">
    <property type="entry name" value="Acyl-CoA N-acyltransferases (Nat)"/>
    <property type="match status" value="1"/>
</dbReference>
<dbReference type="InterPro" id="IPR000182">
    <property type="entry name" value="GNAT_dom"/>
</dbReference>
<name>A0ABW2JDI3_9ACTN</name>
<sequence>MERVVSYLEMTDEAQLRPAAPVPDLSLRRLESDAPLVREVHARVGDPYGWQESTRTAAQWETHFRDHPLRQYWIVVHGAEPAGVAYLEPQQGGDVEVTAFGLLPEYVGKGLGGYALTLSLRQAWATRPVGAEAVRRVWLHTDTRDHPHALANYEKRGLRAYRREAK</sequence>
<keyword evidence="3" id="KW-1185">Reference proteome</keyword>
<comment type="caution">
    <text evidence="2">The sequence shown here is derived from an EMBL/GenBank/DDBJ whole genome shotgun (WGS) entry which is preliminary data.</text>
</comment>
<evidence type="ECO:0000313" key="2">
    <source>
        <dbReference type="EMBL" id="MFC7304061.1"/>
    </source>
</evidence>
<dbReference type="PROSITE" id="PS51186">
    <property type="entry name" value="GNAT"/>
    <property type="match status" value="1"/>
</dbReference>
<dbReference type="CDD" id="cd04301">
    <property type="entry name" value="NAT_SF"/>
    <property type="match status" value="1"/>
</dbReference>
<dbReference type="Proteomes" id="UP001596523">
    <property type="component" value="Unassembled WGS sequence"/>
</dbReference>